<keyword evidence="2" id="KW-0326">Glycosidase</keyword>
<dbReference type="GO" id="GO:0004553">
    <property type="term" value="F:hydrolase activity, hydrolyzing O-glycosyl compounds"/>
    <property type="evidence" value="ECO:0007669"/>
    <property type="project" value="InterPro"/>
</dbReference>
<dbReference type="PANTHER" id="PTHR38121:SF4">
    <property type="entry name" value="GH16 DOMAIN-CONTAINING PROTEIN-RELATED"/>
    <property type="match status" value="1"/>
</dbReference>
<dbReference type="InterPro" id="IPR013320">
    <property type="entry name" value="ConA-like_dom_sf"/>
</dbReference>
<organism evidence="2 3">
    <name type="scientific">Beauveria bassiana (strain ARSEF 2860)</name>
    <name type="common">White muscardine disease fungus</name>
    <name type="synonym">Tritirachium shiotae</name>
    <dbReference type="NCBI Taxonomy" id="655819"/>
    <lineage>
        <taxon>Eukaryota</taxon>
        <taxon>Fungi</taxon>
        <taxon>Dikarya</taxon>
        <taxon>Ascomycota</taxon>
        <taxon>Pezizomycotina</taxon>
        <taxon>Sordariomycetes</taxon>
        <taxon>Hypocreomycetidae</taxon>
        <taxon>Hypocreales</taxon>
        <taxon>Cordycipitaceae</taxon>
        <taxon>Beauveria</taxon>
    </lineage>
</organism>
<accession>J4WFQ1</accession>
<dbReference type="Proteomes" id="UP000002762">
    <property type="component" value="Unassembled WGS sequence"/>
</dbReference>
<proteinExistence type="predicted"/>
<dbReference type="AlphaFoldDB" id="J4WFQ1"/>
<keyword evidence="3" id="KW-1185">Reference proteome</keyword>
<dbReference type="GO" id="GO:0045493">
    <property type="term" value="P:xylan catabolic process"/>
    <property type="evidence" value="ECO:0007669"/>
    <property type="project" value="UniProtKB-KW"/>
</dbReference>
<dbReference type="HOGENOM" id="CLU_039765_0_1_1"/>
<keyword evidence="2" id="KW-0119">Carbohydrate metabolism</keyword>
<name>J4WFQ1_BEAB2</name>
<gene>
    <name evidence="2" type="ORF">BBA_01780</name>
</gene>
<keyword evidence="2" id="KW-0858">Xylan degradation</keyword>
<keyword evidence="2" id="KW-0624">Polysaccharide degradation</keyword>
<evidence type="ECO:0000259" key="1">
    <source>
        <dbReference type="PROSITE" id="PS51762"/>
    </source>
</evidence>
<dbReference type="STRING" id="655819.J4WFQ1"/>
<protein>
    <submittedName>
        <fullName evidence="2">Putative xylanase 1</fullName>
    </submittedName>
</protein>
<feature type="domain" description="GH16" evidence="1">
    <location>
        <begin position="73"/>
        <end position="387"/>
    </location>
</feature>
<sequence length="407" mass="45568">MLCDVLVVDHTVTRVYAVARKLLLGSLVHGTLSNPWKPKDENCDRLFQTRQHALRTGTKCQQIAKSWRVASDTDLGISTMPVFTISLVSVLAAIVSLASAQVVDDSQCDCYVTDGRFPTYYQNHGFWDFRSLSRCAGVPPIIREVDGNLNANVTCSLFDWSHPFTDFWAPQHWTNANKTFPMVVTYNNLYIEHNPGGRRDHQRHDTFLTMRTSRLPGFQTAAELQSIHKLDHASVRMLARTHGSPGACTSVFTYLGAKRLRDVQESDVEMLTRESAATAIHYTNQPSYLEDGTLITGAAYAATLPNGRCWSDWITHRLDWTPGRTTFSVDGVQSHTQTFQAPRDPSYVLLNAWSDGGVWTGQMREGGEAFQNVQWIEMLYNLLPAGAQCNRTCSIDKSPQVGKPVHV</sequence>
<keyword evidence="2" id="KW-0378">Hydrolase</keyword>
<dbReference type="PROSITE" id="PS51762">
    <property type="entry name" value="GH16_2"/>
    <property type="match status" value="1"/>
</dbReference>
<dbReference type="EMBL" id="JH725153">
    <property type="protein sequence ID" value="EJP68745.1"/>
    <property type="molecule type" value="Genomic_DNA"/>
</dbReference>
<reference evidence="2 3" key="1">
    <citation type="journal article" date="2012" name="Sci. Rep.">
        <title>Genomic perspectives on the evolution of fungal entomopathogenicity in Beauveria bassiana.</title>
        <authorList>
            <person name="Xiao G."/>
            <person name="Ying S.H."/>
            <person name="Zheng P."/>
            <person name="Wang Z.L."/>
            <person name="Zhang S."/>
            <person name="Xie X.Q."/>
            <person name="Shang Y."/>
            <person name="St Leger R.J."/>
            <person name="Zhao G.P."/>
            <person name="Wang C."/>
            <person name="Feng M.G."/>
        </authorList>
    </citation>
    <scope>NUCLEOTIDE SEQUENCE [LARGE SCALE GENOMIC DNA]</scope>
    <source>
        <strain evidence="2 3">ARSEF 2860</strain>
    </source>
</reference>
<dbReference type="Pfam" id="PF00722">
    <property type="entry name" value="Glyco_hydro_16"/>
    <property type="match status" value="1"/>
</dbReference>
<dbReference type="InterPro" id="IPR000757">
    <property type="entry name" value="Beta-glucanase-like"/>
</dbReference>
<evidence type="ECO:0000313" key="2">
    <source>
        <dbReference type="EMBL" id="EJP68745.1"/>
    </source>
</evidence>
<dbReference type="OrthoDB" id="4388755at2759"/>
<dbReference type="CDD" id="cd00413">
    <property type="entry name" value="Glyco_hydrolase_16"/>
    <property type="match status" value="1"/>
</dbReference>
<dbReference type="RefSeq" id="XP_008595099.1">
    <property type="nucleotide sequence ID" value="XM_008596877.1"/>
</dbReference>
<evidence type="ECO:0000313" key="3">
    <source>
        <dbReference type="Proteomes" id="UP000002762"/>
    </source>
</evidence>
<dbReference type="SUPFAM" id="SSF49899">
    <property type="entry name" value="Concanavalin A-like lectins/glucanases"/>
    <property type="match status" value="1"/>
</dbReference>
<dbReference type="InParanoid" id="J4WFQ1"/>
<dbReference type="GeneID" id="19884792"/>
<dbReference type="PANTHER" id="PTHR38121">
    <property type="entry name" value="GH16 DOMAIN-CONTAINING PROTEIN"/>
    <property type="match status" value="1"/>
</dbReference>
<dbReference type="Gene3D" id="2.60.120.200">
    <property type="match status" value="1"/>
</dbReference>